<name>A0AAV4LZX5_BABCB</name>
<accession>A0AAV4LZX5</accession>
<evidence type="ECO:0000313" key="1">
    <source>
        <dbReference type="EMBL" id="GIX65357.1"/>
    </source>
</evidence>
<comment type="caution">
    <text evidence="1">The sequence shown here is derived from an EMBL/GenBank/DDBJ whole genome shotgun (WGS) entry which is preliminary data.</text>
</comment>
<dbReference type="GeneID" id="94196838"/>
<evidence type="ECO:0000313" key="2">
    <source>
        <dbReference type="Proteomes" id="UP001497744"/>
    </source>
</evidence>
<protein>
    <submittedName>
        <fullName evidence="1">Metal-dependent phosphohydrolase</fullName>
    </submittedName>
</protein>
<organism evidence="1 2">
    <name type="scientific">Babesia caballi</name>
    <dbReference type="NCBI Taxonomy" id="5871"/>
    <lineage>
        <taxon>Eukaryota</taxon>
        <taxon>Sar</taxon>
        <taxon>Alveolata</taxon>
        <taxon>Apicomplexa</taxon>
        <taxon>Aconoidasida</taxon>
        <taxon>Piroplasmida</taxon>
        <taxon>Babesiidae</taxon>
        <taxon>Babesia</taxon>
    </lineage>
</organism>
<gene>
    <name evidence="1" type="ORF">BcabD6B2_47920</name>
</gene>
<dbReference type="RefSeq" id="XP_067717426.1">
    <property type="nucleotide sequence ID" value="XM_067861325.1"/>
</dbReference>
<keyword evidence="2" id="KW-1185">Reference proteome</keyword>
<dbReference type="Proteomes" id="UP001497744">
    <property type="component" value="Unassembled WGS sequence"/>
</dbReference>
<proteinExistence type="predicted"/>
<reference evidence="1 2" key="1">
    <citation type="submission" date="2021-06" db="EMBL/GenBank/DDBJ databases">
        <title>Genome sequence of Babesia caballi.</title>
        <authorList>
            <person name="Yamagishi J."/>
            <person name="Kidaka T."/>
            <person name="Ochi A."/>
        </authorList>
    </citation>
    <scope>NUCLEOTIDE SEQUENCE [LARGE SCALE GENOMIC DNA]</scope>
    <source>
        <strain evidence="1">USDA-D6B2</strain>
    </source>
</reference>
<sequence length="133" mass="14830">MPRPEVRLDRALARYEVVHDGRVQLLEGEVELLLGVQRVPEAVALVRLPRPVDDLPRLLGVERQLVRRGPLGVMRRGLEQQGDPIPERRLLLVRQEVDVGTLANAVPCMFCVYPALVVNLLEAALVSCDDKGI</sequence>
<dbReference type="AlphaFoldDB" id="A0AAV4LZX5"/>
<dbReference type="EMBL" id="BPLF01000004">
    <property type="protein sequence ID" value="GIX65357.1"/>
    <property type="molecule type" value="Genomic_DNA"/>
</dbReference>